<reference evidence="3 4" key="1">
    <citation type="submission" date="2024-10" db="EMBL/GenBank/DDBJ databases">
        <title>The Natural Products Discovery Center: Release of the First 8490 Sequenced Strains for Exploring Actinobacteria Biosynthetic Diversity.</title>
        <authorList>
            <person name="Kalkreuter E."/>
            <person name="Kautsar S.A."/>
            <person name="Yang D."/>
            <person name="Bader C.D."/>
            <person name="Teijaro C.N."/>
            <person name="Fluegel L."/>
            <person name="Davis C.M."/>
            <person name="Simpson J.R."/>
            <person name="Lauterbach L."/>
            <person name="Steele A.D."/>
            <person name="Gui C."/>
            <person name="Meng S."/>
            <person name="Li G."/>
            <person name="Viehrig K."/>
            <person name="Ye F."/>
            <person name="Su P."/>
            <person name="Kiefer A.F."/>
            <person name="Nichols A."/>
            <person name="Cepeda A.J."/>
            <person name="Yan W."/>
            <person name="Fan B."/>
            <person name="Jiang Y."/>
            <person name="Adhikari A."/>
            <person name="Zheng C.-J."/>
            <person name="Schuster L."/>
            <person name="Cowan T.M."/>
            <person name="Smanski M.J."/>
            <person name="Chevrette M.G."/>
            <person name="De Carvalho L.P.S."/>
            <person name="Shen B."/>
        </authorList>
    </citation>
    <scope>NUCLEOTIDE SEQUENCE [LARGE SCALE GENOMIC DNA]</scope>
    <source>
        <strain evidence="3 4">NPDC002593</strain>
    </source>
</reference>
<name>A0ABW6SCT4_9NOCA</name>
<feature type="chain" id="PRO_5047227849" evidence="1">
    <location>
        <begin position="29"/>
        <end position="349"/>
    </location>
</feature>
<dbReference type="EMBL" id="JBIAQY010000023">
    <property type="protein sequence ID" value="MFF3574032.1"/>
    <property type="molecule type" value="Genomic_DNA"/>
</dbReference>
<dbReference type="Gene3D" id="3.40.50.1820">
    <property type="entry name" value="alpha/beta hydrolase"/>
    <property type="match status" value="1"/>
</dbReference>
<feature type="domain" description="Serine aminopeptidase S33" evidence="2">
    <location>
        <begin position="96"/>
        <end position="287"/>
    </location>
</feature>
<dbReference type="InterPro" id="IPR029058">
    <property type="entry name" value="AB_hydrolase_fold"/>
</dbReference>
<gene>
    <name evidence="3" type="ORF">ACFYXQ_40435</name>
</gene>
<accession>A0ABW6SCT4</accession>
<evidence type="ECO:0000259" key="2">
    <source>
        <dbReference type="Pfam" id="PF12146"/>
    </source>
</evidence>
<keyword evidence="4" id="KW-1185">Reference proteome</keyword>
<keyword evidence="1" id="KW-0732">Signal</keyword>
<protein>
    <submittedName>
        <fullName evidence="3">Alpha/beta hydrolase</fullName>
    </submittedName>
</protein>
<dbReference type="RefSeq" id="WP_387406683.1">
    <property type="nucleotide sequence ID" value="NZ_JBIAQY010000023.1"/>
</dbReference>
<evidence type="ECO:0000313" key="4">
    <source>
        <dbReference type="Proteomes" id="UP001601992"/>
    </source>
</evidence>
<dbReference type="Pfam" id="PF12146">
    <property type="entry name" value="Hydrolase_4"/>
    <property type="match status" value="1"/>
</dbReference>
<organism evidence="3 4">
    <name type="scientific">Nocardia jiangxiensis</name>
    <dbReference type="NCBI Taxonomy" id="282685"/>
    <lineage>
        <taxon>Bacteria</taxon>
        <taxon>Bacillati</taxon>
        <taxon>Actinomycetota</taxon>
        <taxon>Actinomycetes</taxon>
        <taxon>Mycobacteriales</taxon>
        <taxon>Nocardiaceae</taxon>
        <taxon>Nocardia</taxon>
    </lineage>
</organism>
<comment type="caution">
    <text evidence="3">The sequence shown here is derived from an EMBL/GenBank/DDBJ whole genome shotgun (WGS) entry which is preliminary data.</text>
</comment>
<dbReference type="GO" id="GO:0016787">
    <property type="term" value="F:hydrolase activity"/>
    <property type="evidence" value="ECO:0007669"/>
    <property type="project" value="UniProtKB-KW"/>
</dbReference>
<dbReference type="InterPro" id="IPR022742">
    <property type="entry name" value="Hydrolase_4"/>
</dbReference>
<dbReference type="Proteomes" id="UP001601992">
    <property type="component" value="Unassembled WGS sequence"/>
</dbReference>
<evidence type="ECO:0000256" key="1">
    <source>
        <dbReference type="SAM" id="SignalP"/>
    </source>
</evidence>
<dbReference type="SUPFAM" id="SSF53474">
    <property type="entry name" value="alpha/beta-Hydrolases"/>
    <property type="match status" value="1"/>
</dbReference>
<sequence>MRSLRGTRVWSAVIAAVAITGLAAPATAAPAAETSCRDVSIPVTLAPGGPNAAHIAGTYCRPADPSPVLQILVPGATYDRTYWDFPGFGGRYSYVRHAARNGLATLAIDPIGVGKSSKPIGLQVSALSAAQAVHEVIGAARAGALGRTWDEVVLVGHSFGSLTSMLEVGTYHDVDGLLISGASHAPGPGGIATIVGAARPALDDPATAGQVPAGDLGYLSVPGARRAAFYAPADSDPWVVAADEATRTAGTVGILATIPVFIPATFDIAVPVLIANGSADNVFCAQGGGGSLTDCSSAAALYGSERPFFPRAKLDTYVLPGSGHSMNLALNGAEFFDRADHWVHSISTS</sequence>
<keyword evidence="3" id="KW-0378">Hydrolase</keyword>
<feature type="signal peptide" evidence="1">
    <location>
        <begin position="1"/>
        <end position="28"/>
    </location>
</feature>
<evidence type="ECO:0000313" key="3">
    <source>
        <dbReference type="EMBL" id="MFF3574032.1"/>
    </source>
</evidence>
<proteinExistence type="predicted"/>